<gene>
    <name evidence="3" type="ORF">EJV47_24365</name>
</gene>
<evidence type="ECO:0000313" key="3">
    <source>
        <dbReference type="EMBL" id="RTQ45627.1"/>
    </source>
</evidence>
<sequence length="255" mass="28040">MLTPSGRKPLRKPRRPILLGLCLSLTAVAWQSEPPRHQPPAADGRFVSYRADPRRLALYWHDEHGQPLRSLGRLRGWLAGQQKTLVFATNGGMYRAGNAPVGLFIQAGKVVTPLDTAAGTGNFYLRPNGVFYLTADGRAAVCRTQDFRPSGRIRYATQSGPMLVIDGRIHPAFQPGSKNLNVRNGVGLLPDGRVLLAMSKQPVSFYEFARYFQQQGCRQALYLDGFVSRTYLPAAGWRQTDGDFGVIIGVTAAGR</sequence>
<keyword evidence="4" id="KW-1185">Reference proteome</keyword>
<feature type="chain" id="PRO_5018614003" description="Phosphodiester glycosidase domain-containing protein" evidence="1">
    <location>
        <begin position="30"/>
        <end position="255"/>
    </location>
</feature>
<dbReference type="AlphaFoldDB" id="A0A3S0K1D8"/>
<name>A0A3S0K1D8_9BACT</name>
<keyword evidence="1" id="KW-0732">Signal</keyword>
<feature type="domain" description="Phosphodiester glycosidase" evidence="2">
    <location>
        <begin position="84"/>
        <end position="232"/>
    </location>
</feature>
<organism evidence="3 4">
    <name type="scientific">Hymenobacter gummosus</name>
    <dbReference type="NCBI Taxonomy" id="1776032"/>
    <lineage>
        <taxon>Bacteria</taxon>
        <taxon>Pseudomonadati</taxon>
        <taxon>Bacteroidota</taxon>
        <taxon>Cytophagia</taxon>
        <taxon>Cytophagales</taxon>
        <taxon>Hymenobacteraceae</taxon>
        <taxon>Hymenobacter</taxon>
    </lineage>
</organism>
<protein>
    <recommendedName>
        <fullName evidence="2">Phosphodiester glycosidase domain-containing protein</fullName>
    </recommendedName>
</protein>
<accession>A0A3S0K1D8</accession>
<dbReference type="OrthoDB" id="5515706at2"/>
<reference evidence="3 4" key="1">
    <citation type="submission" date="2018-12" db="EMBL/GenBank/DDBJ databases">
        <title>Hymenobacter gummosus sp. nov., isolated from a spring.</title>
        <authorList>
            <person name="Nie L."/>
        </authorList>
    </citation>
    <scope>NUCLEOTIDE SEQUENCE [LARGE SCALE GENOMIC DNA]</scope>
    <source>
        <strain evidence="3 4">KCTC 52166</strain>
    </source>
</reference>
<dbReference type="Pfam" id="PF09992">
    <property type="entry name" value="NAGPA"/>
    <property type="match status" value="1"/>
</dbReference>
<evidence type="ECO:0000256" key="1">
    <source>
        <dbReference type="SAM" id="SignalP"/>
    </source>
</evidence>
<evidence type="ECO:0000259" key="2">
    <source>
        <dbReference type="Pfam" id="PF09992"/>
    </source>
</evidence>
<evidence type="ECO:0000313" key="4">
    <source>
        <dbReference type="Proteomes" id="UP000282184"/>
    </source>
</evidence>
<proteinExistence type="predicted"/>
<comment type="caution">
    <text evidence="3">The sequence shown here is derived from an EMBL/GenBank/DDBJ whole genome shotgun (WGS) entry which is preliminary data.</text>
</comment>
<dbReference type="EMBL" id="RXOF01000019">
    <property type="protein sequence ID" value="RTQ45627.1"/>
    <property type="molecule type" value="Genomic_DNA"/>
</dbReference>
<feature type="signal peptide" evidence="1">
    <location>
        <begin position="1"/>
        <end position="29"/>
    </location>
</feature>
<dbReference type="InterPro" id="IPR018711">
    <property type="entry name" value="NAGPA"/>
</dbReference>
<dbReference type="Proteomes" id="UP000282184">
    <property type="component" value="Unassembled WGS sequence"/>
</dbReference>